<reference evidence="2" key="1">
    <citation type="journal article" date="2024" name="Front. Bioeng. Biotechnol.">
        <title>Genome-scale model development and genomic sequencing of the oleaginous clade Lipomyces.</title>
        <authorList>
            <person name="Czajka J.J."/>
            <person name="Han Y."/>
            <person name="Kim J."/>
            <person name="Mondo S.J."/>
            <person name="Hofstad B.A."/>
            <person name="Robles A."/>
            <person name="Haridas S."/>
            <person name="Riley R."/>
            <person name="LaButti K."/>
            <person name="Pangilinan J."/>
            <person name="Andreopoulos W."/>
            <person name="Lipzen A."/>
            <person name="Yan J."/>
            <person name="Wang M."/>
            <person name="Ng V."/>
            <person name="Grigoriev I.V."/>
            <person name="Spatafora J.W."/>
            <person name="Magnuson J.K."/>
            <person name="Baker S.E."/>
            <person name="Pomraning K.R."/>
        </authorList>
    </citation>
    <scope>NUCLEOTIDE SEQUENCE [LARGE SCALE GENOMIC DNA]</scope>
    <source>
        <strain evidence="2">CBS 7786</strain>
    </source>
</reference>
<organism evidence="1 2">
    <name type="scientific">Lipomyces kononenkoae</name>
    <name type="common">Yeast</name>
    <dbReference type="NCBI Taxonomy" id="34357"/>
    <lineage>
        <taxon>Eukaryota</taxon>
        <taxon>Fungi</taxon>
        <taxon>Dikarya</taxon>
        <taxon>Ascomycota</taxon>
        <taxon>Saccharomycotina</taxon>
        <taxon>Lipomycetes</taxon>
        <taxon>Lipomycetales</taxon>
        <taxon>Lipomycetaceae</taxon>
        <taxon>Lipomyces</taxon>
    </lineage>
</organism>
<evidence type="ECO:0000313" key="1">
    <source>
        <dbReference type="EMBL" id="KAK9240376.1"/>
    </source>
</evidence>
<name>A0ACC3T8V1_LIPKO</name>
<evidence type="ECO:0000313" key="2">
    <source>
        <dbReference type="Proteomes" id="UP001433508"/>
    </source>
</evidence>
<sequence length="510" mass="55280">MEVSTLTAPLHPGAAVKIISLALDGIPQHATKAVAKTEPVKSLASGSEKVGMGIEKVDGLAITHVRVFPPTDEAEMTKDSSSVMVRTTTDDDSSSCGQDRKIDDHMAGISTIALSTISPSAPPRKRKRAQTLFDIVKHRRKSGASLRQSALQSPAIECSTSGKESLKRKREFEFGHISAQDQPLKRRAGVDQWHIVRLRRNSDSNKQSMQEAISGFPTSRRQYATSRQQNAGSDADDESSEREMSISSVRSRTTSREESALVVRKLSLGHIIAIPVFDTTQTKLDATNITELIASVPILNAGCDMPPTTGIDRNDDPKREAQDNNKKGRKLAEMLLSMDILTTPELTTSSSSSGTESSSSPDTSPASSGAEHCVIKDIPLEVVQRSPPPPYTSPQQSEGYNGRESNNMKDLVPRILTCMPNIQDVHDGAQLLDPSSPTGSSPSAIVSKGISPLTELFQRLQLNGTIFDAQRDEELLEYTDTEATLSFAARFKSASVYVDEEADKDSAISF</sequence>
<proteinExistence type="predicted"/>
<protein>
    <submittedName>
        <fullName evidence="1">Uncharacterized protein</fullName>
    </submittedName>
</protein>
<dbReference type="Proteomes" id="UP001433508">
    <property type="component" value="Unassembled WGS sequence"/>
</dbReference>
<keyword evidence="2" id="KW-1185">Reference proteome</keyword>
<comment type="caution">
    <text evidence="1">The sequence shown here is derived from an EMBL/GenBank/DDBJ whole genome shotgun (WGS) entry which is preliminary data.</text>
</comment>
<dbReference type="EMBL" id="MU971340">
    <property type="protein sequence ID" value="KAK9240376.1"/>
    <property type="molecule type" value="Genomic_DNA"/>
</dbReference>
<gene>
    <name evidence="1" type="ORF">V1525DRAFT_395780</name>
</gene>
<accession>A0ACC3T8V1</accession>